<dbReference type="GO" id="GO:0005737">
    <property type="term" value="C:cytoplasm"/>
    <property type="evidence" value="ECO:0007669"/>
    <property type="project" value="UniProtKB-SubCell"/>
</dbReference>
<keyword evidence="5" id="KW-0677">Repeat</keyword>
<dbReference type="InterPro" id="IPR011989">
    <property type="entry name" value="ARM-like"/>
</dbReference>
<dbReference type="Pfam" id="PF03810">
    <property type="entry name" value="IBN_N"/>
    <property type="match status" value="1"/>
</dbReference>
<reference evidence="10 11" key="1">
    <citation type="submission" date="2017-05" db="EMBL/GenBank/DDBJ databases">
        <title>Draft genome sequence of Elsinoe australis.</title>
        <authorList>
            <person name="Cheng Q."/>
        </authorList>
    </citation>
    <scope>NUCLEOTIDE SEQUENCE [LARGE SCALE GENOMIC DNA]</scope>
    <source>
        <strain evidence="10 11">NL1</strain>
    </source>
</reference>
<keyword evidence="11" id="KW-1185">Reference proteome</keyword>
<protein>
    <recommendedName>
        <fullName evidence="9">Importin N-terminal domain-containing protein</fullName>
    </recommendedName>
</protein>
<evidence type="ECO:0000256" key="5">
    <source>
        <dbReference type="ARBA" id="ARBA00022737"/>
    </source>
</evidence>
<evidence type="ECO:0000256" key="6">
    <source>
        <dbReference type="ARBA" id="ARBA00022927"/>
    </source>
</evidence>
<keyword evidence="3" id="KW-0813">Transport</keyword>
<dbReference type="InterPro" id="IPR001494">
    <property type="entry name" value="Importin-beta_N"/>
</dbReference>
<evidence type="ECO:0000313" key="11">
    <source>
        <dbReference type="Proteomes" id="UP000243723"/>
    </source>
</evidence>
<dbReference type="InterPro" id="IPR021133">
    <property type="entry name" value="HEAT_type_2"/>
</dbReference>
<dbReference type="Gene3D" id="1.25.10.10">
    <property type="entry name" value="Leucine-rich Repeat Variant"/>
    <property type="match status" value="1"/>
</dbReference>
<organism evidence="10 11">
    <name type="scientific">Elsinoe australis</name>
    <dbReference type="NCBI Taxonomy" id="40998"/>
    <lineage>
        <taxon>Eukaryota</taxon>
        <taxon>Fungi</taxon>
        <taxon>Dikarya</taxon>
        <taxon>Ascomycota</taxon>
        <taxon>Pezizomycotina</taxon>
        <taxon>Dothideomycetes</taxon>
        <taxon>Dothideomycetidae</taxon>
        <taxon>Myriangiales</taxon>
        <taxon>Elsinoaceae</taxon>
        <taxon>Elsinoe</taxon>
    </lineage>
</organism>
<evidence type="ECO:0000313" key="10">
    <source>
        <dbReference type="EMBL" id="PSK53396.1"/>
    </source>
</evidence>
<dbReference type="AlphaFoldDB" id="A0A2P7ZYU7"/>
<dbReference type="PROSITE" id="PS50077">
    <property type="entry name" value="HEAT_REPEAT"/>
    <property type="match status" value="1"/>
</dbReference>
<keyword evidence="4" id="KW-0963">Cytoplasm</keyword>
<comment type="caution">
    <text evidence="10">The sequence shown here is derived from an EMBL/GenBank/DDBJ whole genome shotgun (WGS) entry which is preliminary data.</text>
</comment>
<dbReference type="GO" id="GO:0005634">
    <property type="term" value="C:nucleus"/>
    <property type="evidence" value="ECO:0007669"/>
    <property type="project" value="UniProtKB-ARBA"/>
</dbReference>
<dbReference type="Pfam" id="PF25780">
    <property type="entry name" value="TPR_IPO5"/>
    <property type="match status" value="1"/>
</dbReference>
<dbReference type="EMBL" id="NHZQ01000095">
    <property type="protein sequence ID" value="PSK53396.1"/>
    <property type="molecule type" value="Genomic_DNA"/>
</dbReference>
<evidence type="ECO:0000256" key="8">
    <source>
        <dbReference type="PROSITE-ProRule" id="PRU00103"/>
    </source>
</evidence>
<dbReference type="Proteomes" id="UP000243723">
    <property type="component" value="Unassembled WGS sequence"/>
</dbReference>
<dbReference type="PROSITE" id="PS50166">
    <property type="entry name" value="IMPORTIN_B_NT"/>
    <property type="match status" value="1"/>
</dbReference>
<dbReference type="Pfam" id="PF13513">
    <property type="entry name" value="HEAT_EZ"/>
    <property type="match status" value="1"/>
</dbReference>
<dbReference type="InterPro" id="IPR058584">
    <property type="entry name" value="IMB1_TNPO1-like_TPR"/>
</dbReference>
<feature type="repeat" description="HEAT" evidence="8">
    <location>
        <begin position="386"/>
        <end position="424"/>
    </location>
</feature>
<dbReference type="PANTHER" id="PTHR10527">
    <property type="entry name" value="IMPORTIN BETA"/>
    <property type="match status" value="1"/>
</dbReference>
<keyword evidence="6" id="KW-0653">Protein transport</keyword>
<evidence type="ECO:0000256" key="1">
    <source>
        <dbReference type="ARBA" id="ARBA00004123"/>
    </source>
</evidence>
<dbReference type="SMART" id="SM00913">
    <property type="entry name" value="IBN_N"/>
    <property type="match status" value="1"/>
</dbReference>
<name>A0A2P7ZYU7_9PEZI</name>
<dbReference type="InterPro" id="IPR057672">
    <property type="entry name" value="TPR_IPO4/5"/>
</dbReference>
<evidence type="ECO:0000256" key="4">
    <source>
        <dbReference type="ARBA" id="ARBA00022490"/>
    </source>
</evidence>
<dbReference type="InterPro" id="IPR040122">
    <property type="entry name" value="Importin_beta"/>
</dbReference>
<dbReference type="InterPro" id="IPR016024">
    <property type="entry name" value="ARM-type_fold"/>
</dbReference>
<comment type="subcellular location">
    <subcellularLocation>
        <location evidence="2">Cytoplasm</location>
    </subcellularLocation>
    <subcellularLocation>
        <location evidence="1">Nucleus</location>
    </subcellularLocation>
</comment>
<evidence type="ECO:0000256" key="2">
    <source>
        <dbReference type="ARBA" id="ARBA00004496"/>
    </source>
</evidence>
<keyword evidence="7" id="KW-0539">Nucleus</keyword>
<sequence>MDERHFVQLLENLLLPDTEKVKAATASLNKTYYTSPQSVSALIHILVSNENANLRQLAAVESRKLVSKHWTAVPDADKNQLRQSLLQSTLNEEQSLARHSKARVIAAIASVDLPDGQWSELPGVLQQASTSQEARHREVGIYIIYTLLETMPDMFQENIASMLSLFQKTIQDPESLEVRINTMLALSEITMVLDTDEDEKSLQAFQATIPHMVRILQQSIEAGDDEHTMQAFEIFNRLLSYESAFLNVHFGDLMQLMLDISSNTQVDDEARSQAISFLMQAVRYRKMKVQALRIGEQLTIKSMQIVTELDEGGMEEEDITPARSALGLLDIMAQSLPPSQVVVPLLKTLAQYVQNSNPDYRRAGVLALGMCVEGAPDFISTQLKEVLPMVLHLLEDPESRVRSAALNGVARLADDLAEDMGKEHERLLPALIKTFDLAANGLQGSDAEESLGIIRACCLAVDSLIEGLEPEDASKYVGELMPRFSPFMTHSDGKVQIASVGAVGSVASAVEKSFLPYFEQTMQTLGRYVSIKESEDELELRGFVCDSLGKIAMAVGAEPFQPFVVPLMQSSEEALHLDHPRLRETSYILWSVLSKVYGENFAPYLDGVVNGLIECMKQDETEEEVKLGEEAKDLIGQEVVIAGKKIKVASASNDDDDDDAIGDDDEDDEDWDDLGAVTAVAMEKEIAVEVVGEVLSNTGSKALPYLQKCLEEVFPLIEHTYEGVRKAAICSIWRSYASLFALTEADAEGKAKWQPGLPLKVPVSGDVEKLGQLVMTATLSIWHNEVDRSTVTEINRNVAATLKTCGPAILMPSVGDKPSIQQITEVLVDLLTKKHPCQLDMDDEQDPDLQEESSEYDWLVIETGMEVITCLASALGEDFGGLWQIFEKSILKYTSGQDRQERTAAVGTVAECIGNMGLAVTPFTSRLMTILLKRLGDEDLETRSNAAYGTGLLCLKSGNDKEVLSNYNTILSKLEPLLHDKQGARLLDNSAGCVARMIQRHPDRVPLDDVLPVLVKLLPLREDYEENTAVFEMIVALYQANNSVMMSQTAQLLPILQQVLGPPEEQLDDETRSKVVQLVQYLSSQ</sequence>
<feature type="domain" description="Importin N-terminal" evidence="9">
    <location>
        <begin position="24"/>
        <end position="91"/>
    </location>
</feature>
<dbReference type="GO" id="GO:0031267">
    <property type="term" value="F:small GTPase binding"/>
    <property type="evidence" value="ECO:0007669"/>
    <property type="project" value="InterPro"/>
</dbReference>
<evidence type="ECO:0000256" key="7">
    <source>
        <dbReference type="ARBA" id="ARBA00023242"/>
    </source>
</evidence>
<proteinExistence type="predicted"/>
<dbReference type="GO" id="GO:0006606">
    <property type="term" value="P:protein import into nucleus"/>
    <property type="evidence" value="ECO:0007669"/>
    <property type="project" value="InterPro"/>
</dbReference>
<evidence type="ECO:0000256" key="3">
    <source>
        <dbReference type="ARBA" id="ARBA00022448"/>
    </source>
</evidence>
<accession>A0A2P7ZYU7</accession>
<gene>
    <name evidence="10" type="ORF">B9Z65_8951</name>
</gene>
<evidence type="ECO:0000259" key="9">
    <source>
        <dbReference type="PROSITE" id="PS50166"/>
    </source>
</evidence>
<dbReference type="Pfam" id="PF25574">
    <property type="entry name" value="TPR_IMB1"/>
    <property type="match status" value="1"/>
</dbReference>
<dbReference type="STRING" id="40998.A0A2P7ZYU7"/>
<dbReference type="OrthoDB" id="7862313at2759"/>
<dbReference type="SUPFAM" id="SSF48371">
    <property type="entry name" value="ARM repeat"/>
    <property type="match status" value="2"/>
</dbReference>